<dbReference type="GO" id="GO:0016787">
    <property type="term" value="F:hydrolase activity"/>
    <property type="evidence" value="ECO:0007669"/>
    <property type="project" value="UniProtKB-KW"/>
</dbReference>
<dbReference type="InterPro" id="IPR002729">
    <property type="entry name" value="CRISPR-assoc_Cas1"/>
</dbReference>
<dbReference type="InterPro" id="IPR042211">
    <property type="entry name" value="CRISPR-assoc_Cas1_N"/>
</dbReference>
<protein>
    <recommendedName>
        <fullName evidence="10">CRISPR-associated endonuclease Cas1</fullName>
        <ecNumber evidence="10">3.1.-.-</ecNumber>
    </recommendedName>
</protein>
<keyword evidence="8 10" id="KW-0464">Manganese</keyword>
<evidence type="ECO:0000256" key="7">
    <source>
        <dbReference type="ARBA" id="ARBA00023125"/>
    </source>
</evidence>
<dbReference type="PANTHER" id="PTHR34353:SF2">
    <property type="entry name" value="CRISPR-ASSOCIATED ENDONUCLEASE CAS1 1"/>
    <property type="match status" value="1"/>
</dbReference>
<keyword evidence="2 10" id="KW-0479">Metal-binding</keyword>
<comment type="subunit">
    <text evidence="9 10">Homodimer, forms a heterotetramer with a Cas2 homodimer.</text>
</comment>
<comment type="similarity">
    <text evidence="10">Belongs to the CRISPR-associated endonuclease Cas1 family.</text>
</comment>
<dbReference type="Pfam" id="PF01867">
    <property type="entry name" value="Cas_Cas1"/>
    <property type="match status" value="1"/>
</dbReference>
<feature type="binding site" evidence="10">
    <location>
        <position position="240"/>
    </location>
    <ligand>
        <name>Mn(2+)</name>
        <dbReference type="ChEBI" id="CHEBI:29035"/>
    </ligand>
</feature>
<evidence type="ECO:0000256" key="11">
    <source>
        <dbReference type="SAM" id="Coils"/>
    </source>
</evidence>
<dbReference type="GO" id="GO:0043571">
    <property type="term" value="P:maintenance of CRISPR repeat elements"/>
    <property type="evidence" value="ECO:0007669"/>
    <property type="project" value="UniProtKB-UniRule"/>
</dbReference>
<comment type="cofactor">
    <cofactor evidence="10">
        <name>Mg(2+)</name>
        <dbReference type="ChEBI" id="CHEBI:18420"/>
    </cofactor>
    <cofactor evidence="10">
        <name>Mn(2+)</name>
        <dbReference type="ChEBI" id="CHEBI:29035"/>
    </cofactor>
</comment>
<evidence type="ECO:0000256" key="4">
    <source>
        <dbReference type="ARBA" id="ARBA00022801"/>
    </source>
</evidence>
<dbReference type="Gene3D" id="1.20.120.920">
    <property type="entry name" value="CRISPR-associated endonuclease Cas1, C-terminal domain"/>
    <property type="match status" value="1"/>
</dbReference>
<keyword evidence="3 10" id="KW-0255">Endonuclease</keyword>
<dbReference type="InterPro" id="IPR042206">
    <property type="entry name" value="CRISPR-assoc_Cas1_C"/>
</dbReference>
<dbReference type="PANTHER" id="PTHR34353">
    <property type="entry name" value="CRISPR-ASSOCIATED ENDONUCLEASE CAS1 1"/>
    <property type="match status" value="1"/>
</dbReference>
<evidence type="ECO:0000313" key="13">
    <source>
        <dbReference type="Proteomes" id="UP000030014"/>
    </source>
</evidence>
<dbReference type="EMBL" id="JDRY01000174">
    <property type="protein sequence ID" value="KGM93041.1"/>
    <property type="molecule type" value="Genomic_DNA"/>
</dbReference>
<sequence>MSTLCVTEQFTTLRKEDERIKLYKGKELLTDIPVFKIKQVVVFGEVTVTASTIRKLAENKITLCYLTQWGKFIARMEGDISKNVIVRLNQYENHINIDEGSVKFAKSFISGKIKNSRTVLMKSNRRGDKSENFKEVLDELKRLEKRLQNEVNVDSIRGIEGRAAAIYFSVFNEMIKGNFKFERRNKRPPKDPINAMLSFGYVLLSNDICSAISSIGLDPHIGFLHRLRYGRTSLALDLMEEFRSLFVDRLVISIINNNIIKENEFEKVLGEVRMSKKAIKKFLAAYEAKKYDEIFHPIFRYKTTYQQCFHLQARLLSKALMKEIEYIPFLIR</sequence>
<evidence type="ECO:0000256" key="8">
    <source>
        <dbReference type="ARBA" id="ARBA00023211"/>
    </source>
</evidence>
<gene>
    <name evidence="10" type="primary">cas1</name>
    <name evidence="12" type="ORF">Z955_16055</name>
</gene>
<keyword evidence="7 10" id="KW-0238">DNA-binding</keyword>
<dbReference type="GO" id="GO:0051607">
    <property type="term" value="P:defense response to virus"/>
    <property type="evidence" value="ECO:0007669"/>
    <property type="project" value="UniProtKB-UniRule"/>
</dbReference>
<dbReference type="GO" id="GO:0003677">
    <property type="term" value="F:DNA binding"/>
    <property type="evidence" value="ECO:0007669"/>
    <property type="project" value="UniProtKB-KW"/>
</dbReference>
<name>A0A0A0HY97_CLOBO</name>
<comment type="caution">
    <text evidence="12">The sequence shown here is derived from an EMBL/GenBank/DDBJ whole genome shotgun (WGS) entry which is preliminary data.</text>
</comment>
<evidence type="ECO:0000313" key="12">
    <source>
        <dbReference type="EMBL" id="KGM93041.1"/>
    </source>
</evidence>
<dbReference type="InterPro" id="IPR050646">
    <property type="entry name" value="Cas1"/>
</dbReference>
<feature type="binding site" evidence="10">
    <location>
        <position position="225"/>
    </location>
    <ligand>
        <name>Mn(2+)</name>
        <dbReference type="ChEBI" id="CHEBI:29035"/>
    </ligand>
</feature>
<feature type="binding site" evidence="10">
    <location>
        <position position="160"/>
    </location>
    <ligand>
        <name>Mn(2+)</name>
        <dbReference type="ChEBI" id="CHEBI:29035"/>
    </ligand>
</feature>
<keyword evidence="1 10" id="KW-0540">Nuclease</keyword>
<evidence type="ECO:0000256" key="10">
    <source>
        <dbReference type="HAMAP-Rule" id="MF_01470"/>
    </source>
</evidence>
<keyword evidence="4 10" id="KW-0378">Hydrolase</keyword>
<dbReference type="AlphaFoldDB" id="A0A0A0HY97"/>
<evidence type="ECO:0000256" key="6">
    <source>
        <dbReference type="ARBA" id="ARBA00023118"/>
    </source>
</evidence>
<keyword evidence="6 10" id="KW-0051">Antiviral defense</keyword>
<feature type="coiled-coil region" evidence="11">
    <location>
        <begin position="126"/>
        <end position="153"/>
    </location>
</feature>
<dbReference type="Proteomes" id="UP000030014">
    <property type="component" value="Unassembled WGS sequence"/>
</dbReference>
<proteinExistence type="inferred from homology"/>
<evidence type="ECO:0000256" key="1">
    <source>
        <dbReference type="ARBA" id="ARBA00022722"/>
    </source>
</evidence>
<dbReference type="NCBIfam" id="TIGR00287">
    <property type="entry name" value="cas1"/>
    <property type="match status" value="1"/>
</dbReference>
<accession>A0A0A0HY97</accession>
<keyword evidence="5 10" id="KW-0460">Magnesium</keyword>
<dbReference type="HAMAP" id="MF_01470">
    <property type="entry name" value="Cas1"/>
    <property type="match status" value="1"/>
</dbReference>
<organism evidence="12 13">
    <name type="scientific">Clostridium botulinum C/D str. DC5</name>
    <dbReference type="NCBI Taxonomy" id="1443128"/>
    <lineage>
        <taxon>Bacteria</taxon>
        <taxon>Bacillati</taxon>
        <taxon>Bacillota</taxon>
        <taxon>Clostridia</taxon>
        <taxon>Eubacteriales</taxon>
        <taxon>Clostridiaceae</taxon>
        <taxon>Clostridium</taxon>
    </lineage>
</organism>
<evidence type="ECO:0000256" key="3">
    <source>
        <dbReference type="ARBA" id="ARBA00022759"/>
    </source>
</evidence>
<evidence type="ECO:0000256" key="9">
    <source>
        <dbReference type="ARBA" id="ARBA00038592"/>
    </source>
</evidence>
<evidence type="ECO:0000256" key="2">
    <source>
        <dbReference type="ARBA" id="ARBA00022723"/>
    </source>
</evidence>
<dbReference type="GO" id="GO:0004519">
    <property type="term" value="F:endonuclease activity"/>
    <property type="evidence" value="ECO:0007669"/>
    <property type="project" value="UniProtKB-UniRule"/>
</dbReference>
<keyword evidence="11" id="KW-0175">Coiled coil</keyword>
<dbReference type="Gene3D" id="3.100.10.20">
    <property type="entry name" value="CRISPR-associated endonuclease Cas1, N-terminal domain"/>
    <property type="match status" value="1"/>
</dbReference>
<comment type="function">
    <text evidence="10">CRISPR (clustered regularly interspaced short palindromic repeat), is an adaptive immune system that provides protection against mobile genetic elements (viruses, transposable elements and conjugative plasmids). CRISPR clusters contain spacers, sequences complementary to antecedent mobile elements, and target invading nucleic acids. CRISPR clusters are transcribed and processed into CRISPR RNA (crRNA). Acts as a dsDNA endonuclease. Involved in the integration of spacer DNA into the CRISPR cassette.</text>
</comment>
<reference evidence="12 13" key="1">
    <citation type="submission" date="2014-01" db="EMBL/GenBank/DDBJ databases">
        <title>Plasmidome dynamics in the species complex Clostridium novyi sensu lato converts strains of independent lineages into distinctly different pathogens.</title>
        <authorList>
            <person name="Skarin H."/>
            <person name="Segerman B."/>
        </authorList>
    </citation>
    <scope>NUCLEOTIDE SEQUENCE [LARGE SCALE GENOMIC DNA]</scope>
    <source>
        <strain evidence="12 13">DC5</strain>
    </source>
</reference>
<dbReference type="EC" id="3.1.-.-" evidence="10"/>
<dbReference type="GO" id="GO:0046872">
    <property type="term" value="F:metal ion binding"/>
    <property type="evidence" value="ECO:0007669"/>
    <property type="project" value="UniProtKB-UniRule"/>
</dbReference>
<dbReference type="RefSeq" id="WP_039260276.1">
    <property type="nucleotide sequence ID" value="NZ_JDRY01000174.1"/>
</dbReference>
<evidence type="ECO:0000256" key="5">
    <source>
        <dbReference type="ARBA" id="ARBA00022842"/>
    </source>
</evidence>